<organism evidence="2 3">
    <name type="scientific">Prunus dulcis</name>
    <name type="common">Almond</name>
    <name type="synonym">Amygdalus dulcis</name>
    <dbReference type="NCBI Taxonomy" id="3755"/>
    <lineage>
        <taxon>Eukaryota</taxon>
        <taxon>Viridiplantae</taxon>
        <taxon>Streptophyta</taxon>
        <taxon>Embryophyta</taxon>
        <taxon>Tracheophyta</taxon>
        <taxon>Spermatophyta</taxon>
        <taxon>Magnoliopsida</taxon>
        <taxon>eudicotyledons</taxon>
        <taxon>Gunneridae</taxon>
        <taxon>Pentapetalae</taxon>
        <taxon>rosids</taxon>
        <taxon>fabids</taxon>
        <taxon>Rosales</taxon>
        <taxon>Rosaceae</taxon>
        <taxon>Amygdaloideae</taxon>
        <taxon>Amygdaleae</taxon>
        <taxon>Prunus</taxon>
    </lineage>
</organism>
<feature type="region of interest" description="Disordered" evidence="1">
    <location>
        <begin position="1"/>
        <end position="29"/>
    </location>
</feature>
<evidence type="ECO:0000256" key="1">
    <source>
        <dbReference type="SAM" id="MobiDB-lite"/>
    </source>
</evidence>
<name>A0A5E4FQ03_PRUDU</name>
<sequence>MASQDGPDHGDSESRQNASSREQERASEGAFTLIDLITAIQAMGETQREMMDTIKELKSSVSKPPLDITIDLKLLNYTIARAWECVSNCIPMFGKCTLGNAIMDS</sequence>
<evidence type="ECO:0000313" key="2">
    <source>
        <dbReference type="EMBL" id="VVA29561.1"/>
    </source>
</evidence>
<protein>
    <submittedName>
        <fullName evidence="2">PREDICTED: LOC110752859</fullName>
    </submittedName>
</protein>
<dbReference type="AlphaFoldDB" id="A0A5E4FQ03"/>
<accession>A0A5E4FQ03</accession>
<dbReference type="InParanoid" id="A0A5E4FQ03"/>
<dbReference type="EMBL" id="CABIKO010000168">
    <property type="protein sequence ID" value="VVA29561.1"/>
    <property type="molecule type" value="Genomic_DNA"/>
</dbReference>
<proteinExistence type="predicted"/>
<reference evidence="3" key="1">
    <citation type="journal article" date="2020" name="Plant J.">
        <title>Transposons played a major role in the diversification between the closely related almond and peach genomes: results from the almond genome sequence.</title>
        <authorList>
            <person name="Alioto T."/>
            <person name="Alexiou K.G."/>
            <person name="Bardil A."/>
            <person name="Barteri F."/>
            <person name="Castanera R."/>
            <person name="Cruz F."/>
            <person name="Dhingra A."/>
            <person name="Duval H."/>
            <person name="Fernandez I Marti A."/>
            <person name="Frias L."/>
            <person name="Galan B."/>
            <person name="Garcia J.L."/>
            <person name="Howad W."/>
            <person name="Gomez-Garrido J."/>
            <person name="Gut M."/>
            <person name="Julca I."/>
            <person name="Morata J."/>
            <person name="Puigdomenech P."/>
            <person name="Ribeca P."/>
            <person name="Rubio Cabetas M.J."/>
            <person name="Vlasova A."/>
            <person name="Wirthensohn M."/>
            <person name="Garcia-Mas J."/>
            <person name="Gabaldon T."/>
            <person name="Casacuberta J.M."/>
            <person name="Arus P."/>
        </authorList>
    </citation>
    <scope>NUCLEOTIDE SEQUENCE [LARGE SCALE GENOMIC DNA]</scope>
    <source>
        <strain evidence="3">cv. Texas</strain>
    </source>
</reference>
<dbReference type="Proteomes" id="UP000327085">
    <property type="component" value="Chromosome 2"/>
</dbReference>
<feature type="compositionally biased region" description="Basic and acidic residues" evidence="1">
    <location>
        <begin position="1"/>
        <end position="14"/>
    </location>
</feature>
<evidence type="ECO:0000313" key="3">
    <source>
        <dbReference type="Proteomes" id="UP000327085"/>
    </source>
</evidence>
<dbReference type="Gramene" id="VVA29561">
    <property type="protein sequence ID" value="VVA29561"/>
    <property type="gene ID" value="Prudul26B009532"/>
</dbReference>
<gene>
    <name evidence="2" type="ORF">ALMOND_2B009532</name>
</gene>